<keyword evidence="1" id="KW-0732">Signal</keyword>
<dbReference type="GO" id="GO:0000127">
    <property type="term" value="C:transcription factor TFIIIC complex"/>
    <property type="evidence" value="ECO:0007669"/>
    <property type="project" value="TreeGrafter"/>
</dbReference>
<organism evidence="2 3">
    <name type="scientific">Idiomarina tyrosinivorans</name>
    <dbReference type="NCBI Taxonomy" id="1445662"/>
    <lineage>
        <taxon>Bacteria</taxon>
        <taxon>Pseudomonadati</taxon>
        <taxon>Pseudomonadota</taxon>
        <taxon>Gammaproteobacteria</taxon>
        <taxon>Alteromonadales</taxon>
        <taxon>Idiomarinaceae</taxon>
        <taxon>Idiomarina</taxon>
    </lineage>
</organism>
<evidence type="ECO:0000313" key="2">
    <source>
        <dbReference type="EMBL" id="RUO78770.1"/>
    </source>
</evidence>
<dbReference type="AlphaFoldDB" id="A0A432ZLR0"/>
<protein>
    <submittedName>
        <fullName evidence="2">Uncharacterized protein</fullName>
    </submittedName>
</protein>
<keyword evidence="3" id="KW-1185">Reference proteome</keyword>
<dbReference type="PANTHER" id="PTHR23082">
    <property type="entry name" value="TRANSCRIPTION INITIATION FACTOR IIIC TFIIIC , POLYPEPTIDE 3-RELATED"/>
    <property type="match status" value="1"/>
</dbReference>
<dbReference type="GO" id="GO:0006383">
    <property type="term" value="P:transcription by RNA polymerase III"/>
    <property type="evidence" value="ECO:0007669"/>
    <property type="project" value="InterPro"/>
</dbReference>
<dbReference type="Proteomes" id="UP000287996">
    <property type="component" value="Unassembled WGS sequence"/>
</dbReference>
<dbReference type="RefSeq" id="WP_126842550.1">
    <property type="nucleotide sequence ID" value="NZ_PIQH01000010.1"/>
</dbReference>
<comment type="caution">
    <text evidence="2">The sequence shown here is derived from an EMBL/GenBank/DDBJ whole genome shotgun (WGS) entry which is preliminary data.</text>
</comment>
<proteinExistence type="predicted"/>
<evidence type="ECO:0000313" key="3">
    <source>
        <dbReference type="Proteomes" id="UP000287996"/>
    </source>
</evidence>
<dbReference type="InterPro" id="IPR039340">
    <property type="entry name" value="Tfc4/TFIIIC-102/Sfc4"/>
</dbReference>
<dbReference type="SUPFAM" id="SSF48452">
    <property type="entry name" value="TPR-like"/>
    <property type="match status" value="2"/>
</dbReference>
<dbReference type="InterPro" id="IPR011990">
    <property type="entry name" value="TPR-like_helical_dom_sf"/>
</dbReference>
<dbReference type="OrthoDB" id="5592888at2"/>
<reference evidence="2 3" key="1">
    <citation type="journal article" date="2011" name="Front. Microbiol.">
        <title>Genomic signatures of strain selection and enhancement in Bacillus atrophaeus var. globigii, a historical biowarfare simulant.</title>
        <authorList>
            <person name="Gibbons H.S."/>
            <person name="Broomall S.M."/>
            <person name="McNew L.A."/>
            <person name="Daligault H."/>
            <person name="Chapman C."/>
            <person name="Bruce D."/>
            <person name="Karavis M."/>
            <person name="Krepps M."/>
            <person name="McGregor P.A."/>
            <person name="Hong C."/>
            <person name="Park K.H."/>
            <person name="Akmal A."/>
            <person name="Feldman A."/>
            <person name="Lin J.S."/>
            <person name="Chang W.E."/>
            <person name="Higgs B.W."/>
            <person name="Demirev P."/>
            <person name="Lindquist J."/>
            <person name="Liem A."/>
            <person name="Fochler E."/>
            <person name="Read T.D."/>
            <person name="Tapia R."/>
            <person name="Johnson S."/>
            <person name="Bishop-Lilly K.A."/>
            <person name="Detter C."/>
            <person name="Han C."/>
            <person name="Sozhamannan S."/>
            <person name="Rosenzweig C.N."/>
            <person name="Skowronski E.W."/>
        </authorList>
    </citation>
    <scope>NUCLEOTIDE SEQUENCE [LARGE SCALE GENOMIC DNA]</scope>
    <source>
        <strain evidence="2 3">CC-PW-9</strain>
    </source>
</reference>
<dbReference type="Gene3D" id="1.25.40.10">
    <property type="entry name" value="Tetratricopeptide repeat domain"/>
    <property type="match status" value="3"/>
</dbReference>
<feature type="chain" id="PRO_5019453163" evidence="1">
    <location>
        <begin position="26"/>
        <end position="431"/>
    </location>
</feature>
<dbReference type="InterPro" id="IPR019734">
    <property type="entry name" value="TPR_rpt"/>
</dbReference>
<gene>
    <name evidence="2" type="ORF">CWI84_10545</name>
</gene>
<name>A0A432ZLR0_9GAMM</name>
<feature type="signal peptide" evidence="1">
    <location>
        <begin position="1"/>
        <end position="25"/>
    </location>
</feature>
<dbReference type="SMART" id="SM00028">
    <property type="entry name" value="TPR"/>
    <property type="match status" value="6"/>
</dbReference>
<dbReference type="PANTHER" id="PTHR23082:SF0">
    <property type="entry name" value="GENERAL TRANSCRIPTION FACTOR 3C POLYPEPTIDE 3"/>
    <property type="match status" value="1"/>
</dbReference>
<accession>A0A432ZLR0</accession>
<evidence type="ECO:0000256" key="1">
    <source>
        <dbReference type="SAM" id="SignalP"/>
    </source>
</evidence>
<sequence length="431" mass="48837">MKNIRNITSISLLLVGLLVSPLTNAQEQDLGFKLPSKEDVQTMKDSRKNKAASQSVGRSIMEAFKLYEEDDLQGAIAMLEQVETNSEYDKAYLERFLGNLYAANEKSAIALSMLKEAADANVLGWNDQAAVLKLVGQLSLQEEKYEQSIDYLKKWLMFTGEKDPSVLNYLANAYYQTKQYAKIIPPARMALAASDKPNKDLYTLMMASYYERKMYDEAIDVLIEGLNKMPEVTKWWPQLAQMYLSNEQYEKALETMEIADIAGYLTSESHYRILSQLYDNNGVPYKAAKVLEEHVAKGDVKATENVLSSIASSYHRAKEWKEAAHWYGKAADKAEEAEDKAEYLRKQGSVLVLNEQYVAATTPYLKALDYAEGKDKGKVLMSLAEAYFYGGDYRKALSYVNQAKDYSNQSRNARSWEGYIRSTAKRKGVDL</sequence>
<dbReference type="EMBL" id="PIQH01000010">
    <property type="protein sequence ID" value="RUO78770.1"/>
    <property type="molecule type" value="Genomic_DNA"/>
</dbReference>